<feature type="domain" description="SNRNP25 ubiquitin-like" evidence="1">
    <location>
        <begin position="12"/>
        <end position="95"/>
    </location>
</feature>
<comment type="caution">
    <text evidence="2">The sequence shown here is derived from an EMBL/GenBank/DDBJ whole genome shotgun (WGS) entry which is preliminary data.</text>
</comment>
<dbReference type="PANTHER" id="PTHR14942:SF9">
    <property type="entry name" value="OS02G0188500 PROTEIN"/>
    <property type="match status" value="1"/>
</dbReference>
<sequence>SYDKIPQEPLGLIVLKLDGTSFEIEVERTGTVGDIKRAVESTFSYLPEKGIGRVSWDHVWSQFCLCYDGQKLLHNSDCMYTFGIRDGDQLNFIRYASN</sequence>
<dbReference type="CDD" id="cd17058">
    <property type="entry name" value="Ubl_SNRNP25"/>
    <property type="match status" value="1"/>
</dbReference>
<feature type="non-terminal residue" evidence="2">
    <location>
        <position position="1"/>
    </location>
</feature>
<dbReference type="OrthoDB" id="72819at2759"/>
<dbReference type="InterPro" id="IPR040610">
    <property type="entry name" value="SNRNP25_ubiquitin"/>
</dbReference>
<dbReference type="AlphaFoldDB" id="S8D8I2"/>
<evidence type="ECO:0000313" key="3">
    <source>
        <dbReference type="Proteomes" id="UP000015453"/>
    </source>
</evidence>
<feature type="non-terminal residue" evidence="2">
    <location>
        <position position="98"/>
    </location>
</feature>
<organism evidence="2 3">
    <name type="scientific">Genlisea aurea</name>
    <dbReference type="NCBI Taxonomy" id="192259"/>
    <lineage>
        <taxon>Eukaryota</taxon>
        <taxon>Viridiplantae</taxon>
        <taxon>Streptophyta</taxon>
        <taxon>Embryophyta</taxon>
        <taxon>Tracheophyta</taxon>
        <taxon>Spermatophyta</taxon>
        <taxon>Magnoliopsida</taxon>
        <taxon>eudicotyledons</taxon>
        <taxon>Gunneridae</taxon>
        <taxon>Pentapetalae</taxon>
        <taxon>asterids</taxon>
        <taxon>lamiids</taxon>
        <taxon>Lamiales</taxon>
        <taxon>Lentibulariaceae</taxon>
        <taxon>Genlisea</taxon>
    </lineage>
</organism>
<protein>
    <recommendedName>
        <fullName evidence="1">SNRNP25 ubiquitin-like domain-containing protein</fullName>
    </recommendedName>
</protein>
<dbReference type="SUPFAM" id="SSF54236">
    <property type="entry name" value="Ubiquitin-like"/>
    <property type="match status" value="1"/>
</dbReference>
<dbReference type="GO" id="GO:0000398">
    <property type="term" value="P:mRNA splicing, via spliceosome"/>
    <property type="evidence" value="ECO:0007669"/>
    <property type="project" value="InterPro"/>
</dbReference>
<reference evidence="2 3" key="1">
    <citation type="journal article" date="2013" name="BMC Genomics">
        <title>The miniature genome of a carnivorous plant Genlisea aurea contains a low number of genes and short non-coding sequences.</title>
        <authorList>
            <person name="Leushkin E.V."/>
            <person name="Sutormin R.A."/>
            <person name="Nabieva E.R."/>
            <person name="Penin A.A."/>
            <person name="Kondrashov A.S."/>
            <person name="Logacheva M.D."/>
        </authorList>
    </citation>
    <scope>NUCLEOTIDE SEQUENCE [LARGE SCALE GENOMIC DNA]</scope>
</reference>
<dbReference type="Pfam" id="PF18036">
    <property type="entry name" value="Ubiquitin_4"/>
    <property type="match status" value="1"/>
</dbReference>
<proteinExistence type="predicted"/>
<dbReference type="InterPro" id="IPR039690">
    <property type="entry name" value="SNRNP25"/>
</dbReference>
<evidence type="ECO:0000259" key="1">
    <source>
        <dbReference type="Pfam" id="PF18036"/>
    </source>
</evidence>
<dbReference type="EMBL" id="AUSU01000315">
    <property type="protein sequence ID" value="EPS73756.1"/>
    <property type="molecule type" value="Genomic_DNA"/>
</dbReference>
<name>S8D8I2_9LAMI</name>
<keyword evidence="3" id="KW-1185">Reference proteome</keyword>
<dbReference type="Gene3D" id="3.10.20.90">
    <property type="entry name" value="Phosphatidylinositol 3-kinase Catalytic Subunit, Chain A, domain 1"/>
    <property type="match status" value="1"/>
</dbReference>
<gene>
    <name evidence="2" type="ORF">M569_01002</name>
</gene>
<dbReference type="Proteomes" id="UP000015453">
    <property type="component" value="Unassembled WGS sequence"/>
</dbReference>
<dbReference type="PANTHER" id="PTHR14942">
    <property type="entry name" value="U11/U12 SMALL NUCLEAR RIBONUCLEOPROTEIN 25 KDA PROTEIN"/>
    <property type="match status" value="1"/>
</dbReference>
<dbReference type="InterPro" id="IPR029071">
    <property type="entry name" value="Ubiquitin-like_domsf"/>
</dbReference>
<accession>S8D8I2</accession>
<evidence type="ECO:0000313" key="2">
    <source>
        <dbReference type="EMBL" id="EPS73756.1"/>
    </source>
</evidence>